<name>A0A9X1WIG0_9VIBR</name>
<dbReference type="CDD" id="cd00093">
    <property type="entry name" value="HTH_XRE"/>
    <property type="match status" value="1"/>
</dbReference>
<reference evidence="1" key="1">
    <citation type="submission" date="2021-11" db="EMBL/GenBank/DDBJ databases">
        <title>Vibrio ZSDE26 sp. nov. and Vibrio ZSDZ34 sp. nov., isolated from coastal seawater in Qingdao.</title>
        <authorList>
            <person name="Zhang P."/>
        </authorList>
    </citation>
    <scope>NUCLEOTIDE SEQUENCE</scope>
    <source>
        <strain evidence="1">ZSDZ34</strain>
    </source>
</reference>
<proteinExistence type="predicted"/>
<dbReference type="GO" id="GO:0003677">
    <property type="term" value="F:DNA binding"/>
    <property type="evidence" value="ECO:0007669"/>
    <property type="project" value="InterPro"/>
</dbReference>
<sequence>MSDIINNNVTFSKCHFASALKHWRHLHSLSQLELVEKLSSSHHAFLGVNQPMLSKWEHGNGLPSLMRRVGVATFFEQPYDYDEGEKKTVKAAAKYNTFFNDIEPVYPYEVERIEKYPWSGLTASLKEQILYAHHAYRQVELKELVLFLGIQDINVVVAFHKNAIMGHIAYGMDSHGTLCLLSNMGLTKDIYLQMHQRACRLFQGKKVIFNAKLPYFKSLMNDFYIEEKSQYKGISVYECHMDLLMQNPFFHCVFSDTSDFLSLCHYQKALKSKRTSYEATVPA</sequence>
<evidence type="ECO:0000313" key="1">
    <source>
        <dbReference type="EMBL" id="MCJ2378780.1"/>
    </source>
</evidence>
<keyword evidence="2" id="KW-1185">Reference proteome</keyword>
<accession>A0A9X1WIG0</accession>
<dbReference type="EMBL" id="JAJNNZ010000022">
    <property type="protein sequence ID" value="MCJ2378780.1"/>
    <property type="molecule type" value="Genomic_DNA"/>
</dbReference>
<dbReference type="AlphaFoldDB" id="A0A9X1WIG0"/>
<dbReference type="RefSeq" id="WP_244359196.1">
    <property type="nucleotide sequence ID" value="NZ_JAJNNZ010000022.1"/>
</dbReference>
<organism evidence="1 2">
    <name type="scientific">Vibrio gelatinilyticus</name>
    <dbReference type="NCBI Taxonomy" id="2893468"/>
    <lineage>
        <taxon>Bacteria</taxon>
        <taxon>Pseudomonadati</taxon>
        <taxon>Pseudomonadota</taxon>
        <taxon>Gammaproteobacteria</taxon>
        <taxon>Vibrionales</taxon>
        <taxon>Vibrionaceae</taxon>
        <taxon>Vibrio</taxon>
    </lineage>
</organism>
<gene>
    <name evidence="1" type="ORF">LNL84_18385</name>
</gene>
<dbReference type="InterPro" id="IPR010982">
    <property type="entry name" value="Lambda_DNA-bd_dom_sf"/>
</dbReference>
<protein>
    <submittedName>
        <fullName evidence="1">Helix-turn-helix domain-containing protein</fullName>
    </submittedName>
</protein>
<dbReference type="InterPro" id="IPR001387">
    <property type="entry name" value="Cro/C1-type_HTH"/>
</dbReference>
<comment type="caution">
    <text evidence="1">The sequence shown here is derived from an EMBL/GenBank/DDBJ whole genome shotgun (WGS) entry which is preliminary data.</text>
</comment>
<evidence type="ECO:0000313" key="2">
    <source>
        <dbReference type="Proteomes" id="UP001139488"/>
    </source>
</evidence>
<dbReference type="Gene3D" id="1.10.260.40">
    <property type="entry name" value="lambda repressor-like DNA-binding domains"/>
    <property type="match status" value="1"/>
</dbReference>
<dbReference type="SUPFAM" id="SSF47413">
    <property type="entry name" value="lambda repressor-like DNA-binding domains"/>
    <property type="match status" value="1"/>
</dbReference>
<dbReference type="Proteomes" id="UP001139488">
    <property type="component" value="Unassembled WGS sequence"/>
</dbReference>